<sequence precursor="true">MKIHLAALCALSLMLPLLASAKSTDRNEPMNIDAGAQTGTLTGDGKTLMSGGVVITQGSLDLRAANAEIQIKGGEAVRAIFTGKQATMRQQMDDGTWMDATADRIDYDITSEIITLTGNYKVTSARGTNAGQRMVYNTRSGEMNSGGDGSRVRTVIQPKNKAPAAGSSK</sequence>
<comment type="function">
    <text evidence="4">Involved in the assembly of lipopolysaccharide (LPS). Required for the translocation of LPS from the inner membrane to the outer membrane. May form a bridge between the inner membrane and the outer membrane, via interactions with LptC and LptD, thereby facilitating LPS transfer across the periplasm.</text>
</comment>
<comment type="subunit">
    <text evidence="4">Component of the lipopolysaccharide transport and assembly complex.</text>
</comment>
<evidence type="ECO:0000256" key="2">
    <source>
        <dbReference type="ARBA" id="ARBA00022729"/>
    </source>
</evidence>
<dbReference type="GO" id="GO:0030288">
    <property type="term" value="C:outer membrane-bounded periplasmic space"/>
    <property type="evidence" value="ECO:0007669"/>
    <property type="project" value="TreeGrafter"/>
</dbReference>
<keyword evidence="1 4" id="KW-0813">Transport</keyword>
<dbReference type="NCBIfam" id="TIGR03002">
    <property type="entry name" value="outer_YhbN_LptA"/>
    <property type="match status" value="1"/>
</dbReference>
<dbReference type="InterPro" id="IPR052037">
    <property type="entry name" value="LPS_export_LptA"/>
</dbReference>
<dbReference type="GO" id="GO:0009279">
    <property type="term" value="C:cell outer membrane"/>
    <property type="evidence" value="ECO:0007669"/>
    <property type="project" value="TreeGrafter"/>
</dbReference>
<dbReference type="Gene3D" id="2.60.450.10">
    <property type="entry name" value="Lipopolysaccharide (LPS) transport protein A like domain"/>
    <property type="match status" value="1"/>
</dbReference>
<keyword evidence="3 4" id="KW-0574">Periplasm</keyword>
<proteinExistence type="inferred from homology"/>
<dbReference type="Pfam" id="PF03968">
    <property type="entry name" value="LptD_N"/>
    <property type="match status" value="1"/>
</dbReference>
<protein>
    <recommendedName>
        <fullName evidence="4">Lipopolysaccharide export system protein LptA</fullName>
    </recommendedName>
</protein>
<comment type="caution">
    <text evidence="7">The sequence shown here is derived from an EMBL/GenBank/DDBJ whole genome shotgun (WGS) entry which is preliminary data.</text>
</comment>
<feature type="chain" id="PRO_5036521396" description="Lipopolysaccharide export system protein LptA" evidence="4">
    <location>
        <begin position="22"/>
        <end position="169"/>
    </location>
</feature>
<dbReference type="Proteomes" id="UP000636938">
    <property type="component" value="Unassembled WGS sequence"/>
</dbReference>
<dbReference type="PANTHER" id="PTHR36504">
    <property type="entry name" value="LIPOPOLYSACCHARIDE EXPORT SYSTEM PROTEIN LPTA"/>
    <property type="match status" value="1"/>
</dbReference>
<evidence type="ECO:0000256" key="1">
    <source>
        <dbReference type="ARBA" id="ARBA00022448"/>
    </source>
</evidence>
<dbReference type="AlphaFoldDB" id="A0A8X8K1V9"/>
<comment type="similarity">
    <text evidence="4">Belongs to the LptA family.</text>
</comment>
<dbReference type="GO" id="GO:0017089">
    <property type="term" value="F:glycolipid transfer activity"/>
    <property type="evidence" value="ECO:0007669"/>
    <property type="project" value="TreeGrafter"/>
</dbReference>
<accession>A0A8X8K1V9</accession>
<keyword evidence="8" id="KW-1185">Reference proteome</keyword>
<dbReference type="InterPro" id="IPR014340">
    <property type="entry name" value="LptA"/>
</dbReference>
<evidence type="ECO:0000313" key="8">
    <source>
        <dbReference type="Proteomes" id="UP000636938"/>
    </source>
</evidence>
<feature type="region of interest" description="Disordered" evidence="5">
    <location>
        <begin position="139"/>
        <end position="169"/>
    </location>
</feature>
<dbReference type="InterPro" id="IPR005653">
    <property type="entry name" value="OstA-like_N"/>
</dbReference>
<feature type="domain" description="Organic solvent tolerance-like N-terminal" evidence="6">
    <location>
        <begin position="44"/>
        <end position="141"/>
    </location>
</feature>
<comment type="subcellular location">
    <subcellularLocation>
        <location evidence="4">Periplasm</location>
    </subcellularLocation>
</comment>
<feature type="signal peptide" evidence="4">
    <location>
        <begin position="1"/>
        <end position="21"/>
    </location>
</feature>
<reference evidence="7 8" key="1">
    <citation type="submission" date="2020-08" db="EMBL/GenBank/DDBJ databases">
        <title>A Genomic Blueprint of the Chicken Gut Microbiome.</title>
        <authorList>
            <person name="Gilroy R."/>
            <person name="Ravi A."/>
            <person name="Getino M."/>
            <person name="Pursley I."/>
            <person name="Horton D.L."/>
            <person name="Alikhan N.-F."/>
            <person name="Baker D."/>
            <person name="Gharbi K."/>
            <person name="Hall N."/>
            <person name="Watson M."/>
            <person name="Adriaenssens E.M."/>
            <person name="Foster-Nyarko E."/>
            <person name="Jarju S."/>
            <person name="Secka A."/>
            <person name="Antonio M."/>
            <person name="Oren A."/>
            <person name="Chaudhuri R."/>
            <person name="La Ragione R.M."/>
            <person name="Hildebrand F."/>
            <person name="Pallen M.J."/>
        </authorList>
    </citation>
    <scope>NUCLEOTIDE SEQUENCE [LARGE SCALE GENOMIC DNA]</scope>
    <source>
        <strain evidence="7 8">Sa5BUN4</strain>
    </source>
</reference>
<dbReference type="EMBL" id="JACSQS010000004">
    <property type="protein sequence ID" value="MBD7953859.1"/>
    <property type="molecule type" value="Genomic_DNA"/>
</dbReference>
<dbReference type="HAMAP" id="MF_01914">
    <property type="entry name" value="LPS_assembly_LptA"/>
    <property type="match status" value="1"/>
</dbReference>
<dbReference type="GO" id="GO:0015920">
    <property type="term" value="P:lipopolysaccharide transport"/>
    <property type="evidence" value="ECO:0007669"/>
    <property type="project" value="UniProtKB-UniRule"/>
</dbReference>
<evidence type="ECO:0000256" key="4">
    <source>
        <dbReference type="HAMAP-Rule" id="MF_01914"/>
    </source>
</evidence>
<dbReference type="GO" id="GO:0043165">
    <property type="term" value="P:Gram-negative-bacterium-type cell outer membrane assembly"/>
    <property type="evidence" value="ECO:0007669"/>
    <property type="project" value="UniProtKB-UniRule"/>
</dbReference>
<evidence type="ECO:0000256" key="5">
    <source>
        <dbReference type="SAM" id="MobiDB-lite"/>
    </source>
</evidence>
<dbReference type="PANTHER" id="PTHR36504:SF1">
    <property type="entry name" value="LIPOPOLYSACCHARIDE EXPORT SYSTEM PROTEIN LPTA"/>
    <property type="match status" value="1"/>
</dbReference>
<evidence type="ECO:0000256" key="3">
    <source>
        <dbReference type="ARBA" id="ARBA00022764"/>
    </source>
</evidence>
<dbReference type="GO" id="GO:0001530">
    <property type="term" value="F:lipopolysaccharide binding"/>
    <property type="evidence" value="ECO:0007669"/>
    <property type="project" value="InterPro"/>
</dbReference>
<organism evidence="7 8">
    <name type="scientific">Stenotrophomonas lacuserhaii</name>
    <dbReference type="NCBI Taxonomy" id="2760084"/>
    <lineage>
        <taxon>Bacteria</taxon>
        <taxon>Pseudomonadati</taxon>
        <taxon>Pseudomonadota</taxon>
        <taxon>Gammaproteobacteria</taxon>
        <taxon>Lysobacterales</taxon>
        <taxon>Lysobacteraceae</taxon>
        <taxon>Stenotrophomonas</taxon>
    </lineage>
</organism>
<keyword evidence="2 4" id="KW-0732">Signal</keyword>
<name>A0A8X8K1V9_9GAMM</name>
<dbReference type="RefSeq" id="WP_042614643.1">
    <property type="nucleotide sequence ID" value="NZ_CP167825.1"/>
</dbReference>
<gene>
    <name evidence="4 7" type="primary">lptA</name>
    <name evidence="7" type="ORF">H9654_06510</name>
</gene>
<evidence type="ECO:0000259" key="6">
    <source>
        <dbReference type="Pfam" id="PF03968"/>
    </source>
</evidence>
<evidence type="ECO:0000313" key="7">
    <source>
        <dbReference type="EMBL" id="MBD7953859.1"/>
    </source>
</evidence>